<reference evidence="3" key="1">
    <citation type="submission" date="2018-11" db="EMBL/GenBank/DDBJ databases">
        <authorList>
            <consortium name="Genoscope - CEA"/>
            <person name="William W."/>
        </authorList>
    </citation>
    <scope>NUCLEOTIDE SEQUENCE</scope>
</reference>
<dbReference type="EMBL" id="LR031877">
    <property type="protein sequence ID" value="VDD44726.1"/>
    <property type="molecule type" value="Genomic_DNA"/>
</dbReference>
<dbReference type="InterPro" id="IPR015410">
    <property type="entry name" value="DUF1985"/>
</dbReference>
<accession>A0A3P6F4L3</accession>
<dbReference type="PANTHER" id="PTHR48449:SF1">
    <property type="entry name" value="DUF1985 DOMAIN-CONTAINING PROTEIN"/>
    <property type="match status" value="1"/>
</dbReference>
<sequence length="330" mass="38978">MAPKTRFAGKTNKEGAPEKKKKNRSAAEKKKVAAVKRRREAVKKKRDAAKKKTETAEKKRKQDSGSQQRNMAVEPMRPVGFFFKPSDYWTACKLSSRCHQHDFLETIKDFKESEKSWFENHPQFKHLFHMDCCEKRKVQGLWMLLLRCMHTGKERQAWFGVNGVPIRYSIREHALLSGLYCGSYPENYPRKGKMKFATKHFKHLQKKTKEKNRKKQGLRVTEADVLEKLEKMEADDGSDERLKMAVLYFLTRVIRGRTRNAYFIEPFILQAVDDLDFCNKFPWGRYTFDDCMKEIFHLRDHFAKGLPENNMQWTFPGFVIPLEVYELCFP</sequence>
<feature type="domain" description="DUF1985" evidence="2">
    <location>
        <begin position="145"/>
        <end position="293"/>
    </location>
</feature>
<proteinExistence type="predicted"/>
<dbReference type="PANTHER" id="PTHR48449">
    <property type="entry name" value="DUF1985 DOMAIN-CONTAINING PROTEIN"/>
    <property type="match status" value="1"/>
</dbReference>
<evidence type="ECO:0000256" key="1">
    <source>
        <dbReference type="SAM" id="MobiDB-lite"/>
    </source>
</evidence>
<organism evidence="3">
    <name type="scientific">Brassica oleracea</name>
    <name type="common">Wild cabbage</name>
    <dbReference type="NCBI Taxonomy" id="3712"/>
    <lineage>
        <taxon>Eukaryota</taxon>
        <taxon>Viridiplantae</taxon>
        <taxon>Streptophyta</taxon>
        <taxon>Embryophyta</taxon>
        <taxon>Tracheophyta</taxon>
        <taxon>Spermatophyta</taxon>
        <taxon>Magnoliopsida</taxon>
        <taxon>eudicotyledons</taxon>
        <taxon>Gunneridae</taxon>
        <taxon>Pentapetalae</taxon>
        <taxon>rosids</taxon>
        <taxon>malvids</taxon>
        <taxon>Brassicales</taxon>
        <taxon>Brassicaceae</taxon>
        <taxon>Brassiceae</taxon>
        <taxon>Brassica</taxon>
    </lineage>
</organism>
<dbReference type="AlphaFoldDB" id="A0A3P6F4L3"/>
<evidence type="ECO:0000259" key="2">
    <source>
        <dbReference type="Pfam" id="PF09331"/>
    </source>
</evidence>
<feature type="compositionally biased region" description="Basic and acidic residues" evidence="1">
    <location>
        <begin position="50"/>
        <end position="63"/>
    </location>
</feature>
<feature type="compositionally biased region" description="Basic residues" evidence="1">
    <location>
        <begin position="32"/>
        <end position="49"/>
    </location>
</feature>
<evidence type="ECO:0000313" key="3">
    <source>
        <dbReference type="EMBL" id="VDD44726.1"/>
    </source>
</evidence>
<feature type="region of interest" description="Disordered" evidence="1">
    <location>
        <begin position="1"/>
        <end position="71"/>
    </location>
</feature>
<dbReference type="Pfam" id="PF09331">
    <property type="entry name" value="DUF1985"/>
    <property type="match status" value="1"/>
</dbReference>
<gene>
    <name evidence="3" type="ORF">BOLC5T32273H</name>
</gene>
<protein>
    <recommendedName>
        <fullName evidence="2">DUF1985 domain-containing protein</fullName>
    </recommendedName>
</protein>
<name>A0A3P6F4L3_BRAOL</name>